<dbReference type="GO" id="GO:0055085">
    <property type="term" value="P:transmembrane transport"/>
    <property type="evidence" value="ECO:0007669"/>
    <property type="project" value="InterPro"/>
</dbReference>
<reference evidence="9" key="2">
    <citation type="journal article" date="2017" name="Stand. Genomic Sci.">
        <title>Complete genome sequence of the sulfur-oxidizing chemolithoautotrophic Sulfurovum lithotrophicum 42BKTT.</title>
        <authorList>
            <person name="Jeon W."/>
            <person name="Priscilla L."/>
            <person name="Park G."/>
            <person name="Lee H."/>
            <person name="Lee N."/>
            <person name="Lee D."/>
            <person name="Kwon H."/>
            <person name="Ahn I."/>
            <person name="Lee C."/>
            <person name="Lee H."/>
            <person name="Ahn J."/>
        </authorList>
    </citation>
    <scope>NUCLEOTIDE SEQUENCE [LARGE SCALE GENOMIC DNA]</scope>
    <source>
        <strain evidence="9">ATCC BAA-797 / 42BKT</strain>
    </source>
</reference>
<comment type="subcellular location">
    <subcellularLocation>
        <location evidence="1">Membrane</location>
        <topology evidence="1">Single-pass membrane protein</topology>
    </subcellularLocation>
</comment>
<organism evidence="8 9">
    <name type="scientific">Sulfurovum lithotrophicum</name>
    <dbReference type="NCBI Taxonomy" id="206403"/>
    <lineage>
        <taxon>Bacteria</taxon>
        <taxon>Pseudomonadati</taxon>
        <taxon>Campylobacterota</taxon>
        <taxon>Epsilonproteobacteria</taxon>
        <taxon>Campylobacterales</taxon>
        <taxon>Sulfurovaceae</taxon>
        <taxon>Sulfurovum</taxon>
    </lineage>
</organism>
<keyword evidence="2 6" id="KW-0812">Transmembrane</keyword>
<keyword evidence="4 6" id="KW-0472">Membrane</keyword>
<dbReference type="GO" id="GO:0016020">
    <property type="term" value="C:membrane"/>
    <property type="evidence" value="ECO:0007669"/>
    <property type="project" value="UniProtKB-SubCell"/>
</dbReference>
<sequence>MIRGRTIRTLEGLLLSLLLHLLIFLLFFVSFKEMKFPPPPPPAKKISLNLKQIKTVPPTSPAPQPAIPPQPKPQPVQPQPPHPKPKPVTPPKPKPVEKKPIEKKQVKTPTPVAKKKVLDEKARLTVEKKEHEENNVTKVAKKEEKPKKVLKKKEKKPKKKIVKKSRPQKPRKPSRPKRGLAGALMGSGRSVSLAPSTPSGPNYGSQMIKQLYGSEFDSFTPTQKKFIKRNLGIIHRITQRTLIQNGYPDVAVRTRQEGTNVVTFYLHPNGNITGLHLQSRIGYTALDENTLQVIRIAYKEYPHPKTTTKITFYVQYSIY</sequence>
<feature type="region of interest" description="Disordered" evidence="5">
    <location>
        <begin position="42"/>
        <end position="206"/>
    </location>
</feature>
<feature type="transmembrane region" description="Helical" evidence="6">
    <location>
        <begin position="12"/>
        <end position="31"/>
    </location>
</feature>
<dbReference type="PROSITE" id="PS52015">
    <property type="entry name" value="TONB_CTD"/>
    <property type="match status" value="1"/>
</dbReference>
<feature type="compositionally biased region" description="Polar residues" evidence="5">
    <location>
        <begin position="189"/>
        <end position="206"/>
    </location>
</feature>
<feature type="compositionally biased region" description="Pro residues" evidence="5">
    <location>
        <begin position="58"/>
        <end position="93"/>
    </location>
</feature>
<evidence type="ECO:0000256" key="1">
    <source>
        <dbReference type="ARBA" id="ARBA00004167"/>
    </source>
</evidence>
<name>A0A7U4M0Q3_9BACT</name>
<dbReference type="AlphaFoldDB" id="A0A7U4M0Q3"/>
<feature type="compositionally biased region" description="Basic residues" evidence="5">
    <location>
        <begin position="148"/>
        <end position="178"/>
    </location>
</feature>
<feature type="compositionally biased region" description="Basic and acidic residues" evidence="5">
    <location>
        <begin position="94"/>
        <end position="105"/>
    </location>
</feature>
<evidence type="ECO:0000256" key="3">
    <source>
        <dbReference type="ARBA" id="ARBA00022989"/>
    </source>
</evidence>
<dbReference type="NCBIfam" id="TIGR01352">
    <property type="entry name" value="tonB_Cterm"/>
    <property type="match status" value="1"/>
</dbReference>
<evidence type="ECO:0000256" key="2">
    <source>
        <dbReference type="ARBA" id="ARBA00022692"/>
    </source>
</evidence>
<dbReference type="Gene3D" id="3.30.1150.10">
    <property type="match status" value="1"/>
</dbReference>
<proteinExistence type="predicted"/>
<feature type="domain" description="TonB C-terminal" evidence="7">
    <location>
        <begin position="232"/>
        <end position="319"/>
    </location>
</feature>
<gene>
    <name evidence="8" type="ORF">YH65_04540</name>
</gene>
<dbReference type="InterPro" id="IPR006260">
    <property type="entry name" value="TonB/TolA_C"/>
</dbReference>
<evidence type="ECO:0000256" key="4">
    <source>
        <dbReference type="ARBA" id="ARBA00023136"/>
    </source>
</evidence>
<evidence type="ECO:0000313" key="8">
    <source>
        <dbReference type="EMBL" id="AKF24734.1"/>
    </source>
</evidence>
<dbReference type="Proteomes" id="UP000034444">
    <property type="component" value="Chromosome"/>
</dbReference>
<evidence type="ECO:0000313" key="9">
    <source>
        <dbReference type="Proteomes" id="UP000034444"/>
    </source>
</evidence>
<reference evidence="8 9" key="1">
    <citation type="submission" date="2015-04" db="EMBL/GenBank/DDBJ databases">
        <title>Complete genome sequence of Sulfurovum lithotrophicum ATCC BAA-797T.</title>
        <authorList>
            <person name="Ahn J."/>
            <person name="Park G."/>
            <person name="Jeon W."/>
            <person name="Jang Y."/>
            <person name="Jang M."/>
            <person name="Lee H."/>
            <person name="Lee H."/>
        </authorList>
    </citation>
    <scope>NUCLEOTIDE SEQUENCE [LARGE SCALE GENOMIC DNA]</scope>
    <source>
        <strain evidence="9">ATCC BAA-797 / 42BKT</strain>
    </source>
</reference>
<feature type="compositionally biased region" description="Basic and acidic residues" evidence="5">
    <location>
        <begin position="116"/>
        <end position="147"/>
    </location>
</feature>
<dbReference type="SUPFAM" id="SSF74653">
    <property type="entry name" value="TolA/TonB C-terminal domain"/>
    <property type="match status" value="1"/>
</dbReference>
<evidence type="ECO:0000256" key="6">
    <source>
        <dbReference type="SAM" id="Phobius"/>
    </source>
</evidence>
<dbReference type="EMBL" id="CP011308">
    <property type="protein sequence ID" value="AKF24734.1"/>
    <property type="molecule type" value="Genomic_DNA"/>
</dbReference>
<protein>
    <recommendedName>
        <fullName evidence="7">TonB C-terminal domain-containing protein</fullName>
    </recommendedName>
</protein>
<dbReference type="InterPro" id="IPR037682">
    <property type="entry name" value="TonB_C"/>
</dbReference>
<dbReference type="KEGG" id="slh:YH65_04540"/>
<accession>A0A7U4M0Q3</accession>
<keyword evidence="9" id="KW-1185">Reference proteome</keyword>
<dbReference type="Pfam" id="PF03544">
    <property type="entry name" value="TonB_C"/>
    <property type="match status" value="1"/>
</dbReference>
<evidence type="ECO:0000256" key="5">
    <source>
        <dbReference type="SAM" id="MobiDB-lite"/>
    </source>
</evidence>
<keyword evidence="3 6" id="KW-1133">Transmembrane helix</keyword>
<evidence type="ECO:0000259" key="7">
    <source>
        <dbReference type="PROSITE" id="PS52015"/>
    </source>
</evidence>